<geneLocation type="plasmid" evidence="2 3">
    <name>pJFP838A</name>
</geneLocation>
<evidence type="ECO:0000256" key="1">
    <source>
        <dbReference type="SAM" id="MobiDB-lite"/>
    </source>
</evidence>
<protein>
    <submittedName>
        <fullName evidence="2">Uncharacterized protein</fullName>
    </submittedName>
</protein>
<dbReference type="EMBL" id="CP013615">
    <property type="protein sequence ID" value="AMN30967.1"/>
    <property type="molecule type" value="Genomic_DNA"/>
</dbReference>
<accession>A0A140GR08</accession>
<evidence type="ECO:0000313" key="2">
    <source>
        <dbReference type="EMBL" id="AMN30967.1"/>
    </source>
</evidence>
<feature type="compositionally biased region" description="Polar residues" evidence="1">
    <location>
        <begin position="357"/>
        <end position="370"/>
    </location>
</feature>
<organism evidence="2 3">
    <name type="scientific">Clostridium perfringens</name>
    <dbReference type="NCBI Taxonomy" id="1502"/>
    <lineage>
        <taxon>Bacteria</taxon>
        <taxon>Bacillati</taxon>
        <taxon>Bacillota</taxon>
        <taxon>Clostridia</taxon>
        <taxon>Eubacteriales</taxon>
        <taxon>Clostridiaceae</taxon>
        <taxon>Clostridium</taxon>
    </lineage>
</organism>
<feature type="region of interest" description="Disordered" evidence="1">
    <location>
        <begin position="348"/>
        <end position="370"/>
    </location>
</feature>
<evidence type="ECO:0000313" key="3">
    <source>
        <dbReference type="Proteomes" id="UP000070260"/>
    </source>
</evidence>
<dbReference type="Proteomes" id="UP000070260">
    <property type="component" value="Plasmid pJFP838A"/>
</dbReference>
<dbReference type="RefSeq" id="WP_061429575.1">
    <property type="nucleotide sequence ID" value="NZ_CATNZX010000001.1"/>
</dbReference>
<dbReference type="PATRIC" id="fig|1502.177.peg.3257"/>
<keyword evidence="2" id="KW-0614">Plasmid</keyword>
<sequence length="370" mass="39490">MRLIEQIVVLITIIPATQFFRSTLTGLGGGITDSVSSNALSMGAGVAMGAIGGFMGKGSRGSSGNGNSDRGRINNAEVNGNFSVKKVDGLDGSNKTSLTNQMKDNSSNENKHNRIEAAHNNKFNLKDKTHETIKSAVSLKDNISEGLNKPSVKTAGKIAKGIGKATIGTGVAIGGSAVGNKAIAGAGGFMAVEGIESTVQPIKDSLSNVSLDNFRDTYGCGCKYYSDLGDSIQYKYDSKLLNQETGISDVEESLVNGQKCITATYDMGNKIVDKEVLNDMRDAFANNDADKIKYYKSFGVERCVQKDNNTMQIAYNSKNNLGIISARTTSNGKNTIIVKDKMSNSDMNFSIPKYKPSQESNYKKNNSNVG</sequence>
<dbReference type="AlphaFoldDB" id="A0A140GR08"/>
<name>A0A140GR08_CLOPF</name>
<reference evidence="2 3" key="1">
    <citation type="journal article" date="2016" name="PLoS ONE">
        <title>Plasmid Characterization and Chromosome Analysis of Two netF+ Clostridium perfringens Isolates Associated with Foal and Canine Necrotizing Enteritis.</title>
        <authorList>
            <person name="Mehdizadeh Gohari I."/>
            <person name="Kropinski A.M."/>
            <person name="Weese S.J."/>
            <person name="Parreira V.R."/>
            <person name="Whitehead A.E."/>
            <person name="Boerlin P."/>
            <person name="Prescott J.F."/>
        </authorList>
    </citation>
    <scope>NUCLEOTIDE SEQUENCE [LARGE SCALE GENOMIC DNA]</scope>
    <source>
        <strain evidence="2 3">JP838</strain>
        <plasmid evidence="3">Plasmid pJFP838A</plasmid>
    </source>
</reference>
<gene>
    <name evidence="2" type="ORF">JFP838_pA0051</name>
</gene>
<proteinExistence type="predicted"/>